<evidence type="ECO:0000313" key="5">
    <source>
        <dbReference type="Proteomes" id="UP001341840"/>
    </source>
</evidence>
<name>A0ABU6VJV6_9FABA</name>
<evidence type="ECO:0000256" key="2">
    <source>
        <dbReference type="SAM" id="MobiDB-lite"/>
    </source>
</evidence>
<comment type="function">
    <text evidence="1">Putative transcription activator involved in regulating light control of development.</text>
</comment>
<keyword evidence="1" id="KW-0539">Nucleus</keyword>
<keyword evidence="1" id="KW-0863">Zinc-finger</keyword>
<feature type="compositionally biased region" description="Basic residues" evidence="2">
    <location>
        <begin position="207"/>
        <end position="217"/>
    </location>
</feature>
<organism evidence="4 5">
    <name type="scientific">Stylosanthes scabra</name>
    <dbReference type="NCBI Taxonomy" id="79078"/>
    <lineage>
        <taxon>Eukaryota</taxon>
        <taxon>Viridiplantae</taxon>
        <taxon>Streptophyta</taxon>
        <taxon>Embryophyta</taxon>
        <taxon>Tracheophyta</taxon>
        <taxon>Spermatophyta</taxon>
        <taxon>Magnoliopsida</taxon>
        <taxon>eudicotyledons</taxon>
        <taxon>Gunneridae</taxon>
        <taxon>Pentapetalae</taxon>
        <taxon>rosids</taxon>
        <taxon>fabids</taxon>
        <taxon>Fabales</taxon>
        <taxon>Fabaceae</taxon>
        <taxon>Papilionoideae</taxon>
        <taxon>50 kb inversion clade</taxon>
        <taxon>dalbergioids sensu lato</taxon>
        <taxon>Dalbergieae</taxon>
        <taxon>Pterocarpus clade</taxon>
        <taxon>Stylosanthes</taxon>
    </lineage>
</organism>
<keyword evidence="5" id="KW-1185">Reference proteome</keyword>
<evidence type="ECO:0000313" key="4">
    <source>
        <dbReference type="EMBL" id="MED6173657.1"/>
    </source>
</evidence>
<dbReference type="EMBL" id="JASCZI010151597">
    <property type="protein sequence ID" value="MED6173657.1"/>
    <property type="molecule type" value="Genomic_DNA"/>
</dbReference>
<dbReference type="InterPro" id="IPR018289">
    <property type="entry name" value="MULE_transposase_dom"/>
</dbReference>
<dbReference type="PANTHER" id="PTHR31669:SF283">
    <property type="entry name" value="PROTEIN FAR1-RELATED SEQUENCE"/>
    <property type="match status" value="1"/>
</dbReference>
<dbReference type="Proteomes" id="UP001341840">
    <property type="component" value="Unassembled WGS sequence"/>
</dbReference>
<comment type="subcellular location">
    <subcellularLocation>
        <location evidence="1">Nucleus</location>
    </subcellularLocation>
</comment>
<feature type="domain" description="MULE transposase" evidence="3">
    <location>
        <begin position="2"/>
        <end position="40"/>
    </location>
</feature>
<feature type="region of interest" description="Disordered" evidence="2">
    <location>
        <begin position="193"/>
        <end position="217"/>
    </location>
</feature>
<keyword evidence="1" id="KW-0862">Zinc</keyword>
<dbReference type="PANTHER" id="PTHR31669">
    <property type="entry name" value="PROTEIN FAR1-RELATED SEQUENCE 10-RELATED"/>
    <property type="match status" value="1"/>
</dbReference>
<evidence type="ECO:0000259" key="3">
    <source>
        <dbReference type="Pfam" id="PF10551"/>
    </source>
</evidence>
<accession>A0ABU6VJV6</accession>
<sequence length="217" mass="24822">MGRKPPRGIITDQCPSMPNAISKCMPTTIRRWCIWHIMKKKACLKKYGTHALANMGCVEINGFQEFDNCLGRKEQKDREADAGDFYTNVPCATNSGIESQFQRVYTNAKFRELQTQFREKANCVATCKECVPGFVVYKRRHTSIKSSDDEPSLEPRNINYDVMISRSKVHCEAASGCEVLTAMEKWLKEHEKRDFGPKLDAQAPKPTPRRGRMHPVF</sequence>
<gene>
    <name evidence="4" type="ORF">PIB30_061677</name>
</gene>
<dbReference type="InterPro" id="IPR031052">
    <property type="entry name" value="FHY3/FAR1"/>
</dbReference>
<keyword evidence="1" id="KW-0479">Metal-binding</keyword>
<evidence type="ECO:0000256" key="1">
    <source>
        <dbReference type="RuleBase" id="RU367018"/>
    </source>
</evidence>
<comment type="caution">
    <text evidence="4">The sequence shown here is derived from an EMBL/GenBank/DDBJ whole genome shotgun (WGS) entry which is preliminary data.</text>
</comment>
<protein>
    <recommendedName>
        <fullName evidence="1">Protein FAR1-RELATED SEQUENCE</fullName>
    </recommendedName>
</protein>
<comment type="similarity">
    <text evidence="1">Belongs to the FHY3/FAR1 family.</text>
</comment>
<reference evidence="4 5" key="1">
    <citation type="journal article" date="2023" name="Plants (Basel)">
        <title>Bridging the Gap: Combining Genomics and Transcriptomics Approaches to Understand Stylosanthes scabra, an Orphan Legume from the Brazilian Caatinga.</title>
        <authorList>
            <person name="Ferreira-Neto J.R.C."/>
            <person name="da Silva M.D."/>
            <person name="Binneck E."/>
            <person name="de Melo N.F."/>
            <person name="da Silva R.H."/>
            <person name="de Melo A.L.T.M."/>
            <person name="Pandolfi V."/>
            <person name="Bustamante F.O."/>
            <person name="Brasileiro-Vidal A.C."/>
            <person name="Benko-Iseppon A.M."/>
        </authorList>
    </citation>
    <scope>NUCLEOTIDE SEQUENCE [LARGE SCALE GENOMIC DNA]</scope>
    <source>
        <tissue evidence="4">Leaves</tissue>
    </source>
</reference>
<dbReference type="Pfam" id="PF10551">
    <property type="entry name" value="MULE"/>
    <property type="match status" value="1"/>
</dbReference>
<proteinExistence type="inferred from homology"/>